<sequence length="580" mass="66207">MTPYEQLQQRIKDHLQQIYHQVRPSLDVDATVASLLETMNIHQVDKVPDQYANLWSEKDAIAITYGDSLLADHEKPLSTLNRFLDSHLKGTVNSVHILPFFPYSSDDGFSVIDYSTVNEALGDWTHIASIANNYKLMSDLVINHCSARSYWFDNFIKQEDPGKDYFYTASPQADLKDVVRPRTNPLLQAVETKAGTRHVWCTFSFDQVDLDFRNPEVLLQFVSIVRLYLDQGIRIFRLDAIAFLWKVPGTSSINLAETHEVVRLLRTLIEHAQSDAIIITETNIPNQENLSYFGNNNEAHWIYNFSLPPLLVHALLTGNAQHLKRWLMTMPPARNGTTYFNFIASHDGIGLRPVEGLLSDEELARLTNTLESFGGKISRRALESGETKPYEANIALYDALKGTVNGPDAYNHERFICAHVIMLGLEGVPAFYIHSLLATGNDYQRLEHSGHNRAINRHQWSVTELMTQLEDPNSQHHRVFFELKRLIAIRGRQPAFHPNATQFTLHLGDEIFAFWRQSIDRQQNIFCISNLSHLSISLPLSAINLVCTDHWLDLITAQTLDLEGETLTLAPYQTYWLSNR</sequence>
<dbReference type="PANTHER" id="PTHR38784:SF1">
    <property type="entry name" value="SUCROSE PHOSPHORYLASE"/>
    <property type="match status" value="1"/>
</dbReference>
<dbReference type="SUPFAM" id="SSF51445">
    <property type="entry name" value="(Trans)glycosidases"/>
    <property type="match status" value="1"/>
</dbReference>
<dbReference type="InterPro" id="IPR032091">
    <property type="entry name" value="Malt_amylase-like_C"/>
</dbReference>
<dbReference type="InterPro" id="IPR013780">
    <property type="entry name" value="Glyco_hydro_b"/>
</dbReference>
<dbReference type="GO" id="GO:0016787">
    <property type="term" value="F:hydrolase activity"/>
    <property type="evidence" value="ECO:0007669"/>
    <property type="project" value="UniProtKB-KW"/>
</dbReference>
<dbReference type="Gene3D" id="3.20.20.80">
    <property type="entry name" value="Glycosidases"/>
    <property type="match status" value="1"/>
</dbReference>
<dbReference type="InterPro" id="IPR006047">
    <property type="entry name" value="GH13_cat_dom"/>
</dbReference>
<name>A0ABV8V4W9_9GAMM</name>
<keyword evidence="4" id="KW-0378">Hydrolase</keyword>
<dbReference type="InterPro" id="IPR033746">
    <property type="entry name" value="GGa_phosphorylase"/>
</dbReference>
<dbReference type="InterPro" id="IPR045857">
    <property type="entry name" value="O16G_dom_2"/>
</dbReference>
<protein>
    <submittedName>
        <fullName evidence="4">Alpha-amylase family glycosyl hydrolase</fullName>
    </submittedName>
</protein>
<dbReference type="PANTHER" id="PTHR38784">
    <property type="entry name" value="SUCROSE PHOSPHORYLASE"/>
    <property type="match status" value="1"/>
</dbReference>
<accession>A0ABV8V4W9</accession>
<dbReference type="Gene3D" id="3.90.400.10">
    <property type="entry name" value="Oligo-1,6-glucosidase, Domain 2"/>
    <property type="match status" value="1"/>
</dbReference>
<evidence type="ECO:0000313" key="4">
    <source>
        <dbReference type="EMBL" id="MFC4362887.1"/>
    </source>
</evidence>
<dbReference type="SMART" id="SM00642">
    <property type="entry name" value="Aamy"/>
    <property type="match status" value="1"/>
</dbReference>
<keyword evidence="1" id="KW-0328">Glycosyltransferase</keyword>
<evidence type="ECO:0000256" key="2">
    <source>
        <dbReference type="ARBA" id="ARBA00022679"/>
    </source>
</evidence>
<proteinExistence type="predicted"/>
<dbReference type="Gene3D" id="2.60.40.1180">
    <property type="entry name" value="Golgi alpha-mannosidase II"/>
    <property type="match status" value="1"/>
</dbReference>
<feature type="domain" description="Glycosyl hydrolase family 13 catalytic" evidence="3">
    <location>
        <begin position="77"/>
        <end position="490"/>
    </location>
</feature>
<dbReference type="EMBL" id="JBHSCX010000013">
    <property type="protein sequence ID" value="MFC4362887.1"/>
    <property type="molecule type" value="Genomic_DNA"/>
</dbReference>
<dbReference type="InterPro" id="IPR016377">
    <property type="entry name" value="Sucrose_GGa_phosphorylase-rel"/>
</dbReference>
<dbReference type="Pfam" id="PF16657">
    <property type="entry name" value="Malt_amylase_C"/>
    <property type="match status" value="1"/>
</dbReference>
<dbReference type="CDD" id="cd11356">
    <property type="entry name" value="AmyAc_Sucrose_phosphorylase-like_1"/>
    <property type="match status" value="1"/>
</dbReference>
<keyword evidence="2" id="KW-0808">Transferase</keyword>
<evidence type="ECO:0000313" key="5">
    <source>
        <dbReference type="Proteomes" id="UP001595840"/>
    </source>
</evidence>
<dbReference type="InterPro" id="IPR017853">
    <property type="entry name" value="GH"/>
</dbReference>
<reference evidence="5" key="1">
    <citation type="journal article" date="2019" name="Int. J. Syst. Evol. Microbiol.">
        <title>The Global Catalogue of Microorganisms (GCM) 10K type strain sequencing project: providing services to taxonomists for standard genome sequencing and annotation.</title>
        <authorList>
            <consortium name="The Broad Institute Genomics Platform"/>
            <consortium name="The Broad Institute Genome Sequencing Center for Infectious Disease"/>
            <person name="Wu L."/>
            <person name="Ma J."/>
        </authorList>
    </citation>
    <scope>NUCLEOTIDE SEQUENCE [LARGE SCALE GENOMIC DNA]</scope>
    <source>
        <strain evidence="5">CECT 8570</strain>
    </source>
</reference>
<evidence type="ECO:0000256" key="1">
    <source>
        <dbReference type="ARBA" id="ARBA00022676"/>
    </source>
</evidence>
<dbReference type="PIRSF" id="PIRSF003059">
    <property type="entry name" value="Sucrose_phosphorylase"/>
    <property type="match status" value="1"/>
</dbReference>
<keyword evidence="5" id="KW-1185">Reference proteome</keyword>
<dbReference type="Proteomes" id="UP001595840">
    <property type="component" value="Unassembled WGS sequence"/>
</dbReference>
<dbReference type="RefSeq" id="WP_290264837.1">
    <property type="nucleotide sequence ID" value="NZ_JAUFQG010000006.1"/>
</dbReference>
<organism evidence="4 5">
    <name type="scientific">Simiduia curdlanivorans</name>
    <dbReference type="NCBI Taxonomy" id="1492769"/>
    <lineage>
        <taxon>Bacteria</taxon>
        <taxon>Pseudomonadati</taxon>
        <taxon>Pseudomonadota</taxon>
        <taxon>Gammaproteobacteria</taxon>
        <taxon>Cellvibrionales</taxon>
        <taxon>Cellvibrionaceae</taxon>
        <taxon>Simiduia</taxon>
    </lineage>
</organism>
<evidence type="ECO:0000259" key="3">
    <source>
        <dbReference type="SMART" id="SM00642"/>
    </source>
</evidence>
<comment type="caution">
    <text evidence="4">The sequence shown here is derived from an EMBL/GenBank/DDBJ whole genome shotgun (WGS) entry which is preliminary data.</text>
</comment>
<gene>
    <name evidence="4" type="ORF">ACFOX3_11290</name>
</gene>
<dbReference type="Pfam" id="PF00128">
    <property type="entry name" value="Alpha-amylase"/>
    <property type="match status" value="1"/>
</dbReference>